<feature type="modified residue" description="N6-(pyridoxal phosphate)lysine" evidence="7">
    <location>
        <position position="217"/>
    </location>
</feature>
<dbReference type="PANTHER" id="PTHR11808:SF80">
    <property type="entry name" value="CYSTATHIONINE GAMMA-LYASE"/>
    <property type="match status" value="1"/>
</dbReference>
<evidence type="ECO:0000256" key="4">
    <source>
        <dbReference type="ARBA" id="ARBA00093222"/>
    </source>
</evidence>
<accession>A0A2R5GMJ7</accession>
<dbReference type="EC" id="2.5.1.160" evidence="6"/>
<organism evidence="9 10">
    <name type="scientific">Hondaea fermentalgiana</name>
    <dbReference type="NCBI Taxonomy" id="2315210"/>
    <lineage>
        <taxon>Eukaryota</taxon>
        <taxon>Sar</taxon>
        <taxon>Stramenopiles</taxon>
        <taxon>Bigyra</taxon>
        <taxon>Labyrinthulomycetes</taxon>
        <taxon>Thraustochytrida</taxon>
        <taxon>Thraustochytriidae</taxon>
        <taxon>Hondaea</taxon>
    </lineage>
</organism>
<dbReference type="EMBL" id="BEYU01000115">
    <property type="protein sequence ID" value="GBG32106.1"/>
    <property type="molecule type" value="Genomic_DNA"/>
</dbReference>
<comment type="cofactor">
    <cofactor evidence="1 8">
        <name>pyridoxal 5'-phosphate</name>
        <dbReference type="ChEBI" id="CHEBI:597326"/>
    </cofactor>
</comment>
<gene>
    <name evidence="9" type="ORF">FCC1311_083312</name>
</gene>
<dbReference type="FunFam" id="3.40.640.10:FF:000046">
    <property type="entry name" value="Cystathionine gamma-lyase"/>
    <property type="match status" value="1"/>
</dbReference>
<comment type="caution">
    <text evidence="9">The sequence shown here is derived from an EMBL/GenBank/DDBJ whole genome shotgun (WGS) entry which is preliminary data.</text>
</comment>
<keyword evidence="2 7" id="KW-0663">Pyridoxal phosphate</keyword>
<dbReference type="InterPro" id="IPR000277">
    <property type="entry name" value="Cys/Met-Metab_PyrdxlP-dep_enz"/>
</dbReference>
<evidence type="ECO:0000256" key="2">
    <source>
        <dbReference type="ARBA" id="ARBA00022898"/>
    </source>
</evidence>
<comment type="catalytic activity">
    <reaction evidence="5">
        <text>O-phospho-L-homoserine + L-cysteine = L,L-cystathionine + phosphate</text>
        <dbReference type="Rhea" id="RHEA:80891"/>
        <dbReference type="ChEBI" id="CHEBI:35235"/>
        <dbReference type="ChEBI" id="CHEBI:43474"/>
        <dbReference type="ChEBI" id="CHEBI:57590"/>
        <dbReference type="ChEBI" id="CHEBI:58161"/>
        <dbReference type="EC" id="2.5.1.160"/>
    </reaction>
</comment>
<dbReference type="OrthoDB" id="3512640at2759"/>
<protein>
    <recommendedName>
        <fullName evidence="6">plant cystathionine gamma-synthase</fullName>
        <ecNumber evidence="6">2.5.1.160</ecNumber>
    </recommendedName>
</protein>
<reference evidence="9 10" key="1">
    <citation type="submission" date="2017-12" db="EMBL/GenBank/DDBJ databases">
        <title>Sequencing, de novo assembly and annotation of complete genome of a new Thraustochytrid species, strain FCC1311.</title>
        <authorList>
            <person name="Sedici K."/>
            <person name="Godart F."/>
            <person name="Aiese Cigliano R."/>
            <person name="Sanseverino W."/>
            <person name="Barakat M."/>
            <person name="Ortet P."/>
            <person name="Marechal E."/>
            <person name="Cagnac O."/>
            <person name="Amato A."/>
        </authorList>
    </citation>
    <scope>NUCLEOTIDE SEQUENCE [LARGE SCALE GENOMIC DNA]</scope>
</reference>
<dbReference type="InterPro" id="IPR015424">
    <property type="entry name" value="PyrdxlP-dep_Trfase"/>
</dbReference>
<dbReference type="CDD" id="cd00614">
    <property type="entry name" value="CGS_like"/>
    <property type="match status" value="1"/>
</dbReference>
<dbReference type="GO" id="GO:0019346">
    <property type="term" value="P:transsulfuration"/>
    <property type="evidence" value="ECO:0007669"/>
    <property type="project" value="InterPro"/>
</dbReference>
<dbReference type="Gene3D" id="3.90.1150.10">
    <property type="entry name" value="Aspartate Aminotransferase, domain 1"/>
    <property type="match status" value="1"/>
</dbReference>
<evidence type="ECO:0000256" key="8">
    <source>
        <dbReference type="RuleBase" id="RU362118"/>
    </source>
</evidence>
<dbReference type="Gene3D" id="3.40.640.10">
    <property type="entry name" value="Type I PLP-dependent aspartate aminotransferase-like (Major domain)"/>
    <property type="match status" value="1"/>
</dbReference>
<keyword evidence="10" id="KW-1185">Reference proteome</keyword>
<dbReference type="FunFam" id="3.90.1150.10:FF:000033">
    <property type="entry name" value="Cystathionine gamma-synthase"/>
    <property type="match status" value="1"/>
</dbReference>
<dbReference type="Pfam" id="PF01053">
    <property type="entry name" value="Cys_Met_Meta_PP"/>
    <property type="match status" value="1"/>
</dbReference>
<evidence type="ECO:0000256" key="5">
    <source>
        <dbReference type="ARBA" id="ARBA00093261"/>
    </source>
</evidence>
<dbReference type="SUPFAM" id="SSF53383">
    <property type="entry name" value="PLP-dependent transferases"/>
    <property type="match status" value="1"/>
</dbReference>
<dbReference type="GO" id="GO:0005737">
    <property type="term" value="C:cytoplasm"/>
    <property type="evidence" value="ECO:0007669"/>
    <property type="project" value="TreeGrafter"/>
</dbReference>
<comment type="catalytic activity">
    <reaction evidence="4">
        <text>O-succinyl-L-homoserine + L-cysteine = L,L-cystathionine + succinate + H(+)</text>
        <dbReference type="Rhea" id="RHEA:20397"/>
        <dbReference type="ChEBI" id="CHEBI:15378"/>
        <dbReference type="ChEBI" id="CHEBI:30031"/>
        <dbReference type="ChEBI" id="CHEBI:35235"/>
        <dbReference type="ChEBI" id="CHEBI:57661"/>
        <dbReference type="ChEBI" id="CHEBI:58161"/>
    </reaction>
</comment>
<dbReference type="InParanoid" id="A0A2R5GMJ7"/>
<keyword evidence="9" id="KW-0456">Lyase</keyword>
<dbReference type="AlphaFoldDB" id="A0A2R5GMJ7"/>
<comment type="pathway">
    <text evidence="3">Amino-acid biosynthesis; L-methionine biosynthesis via de novo pathway; L-cystathionine from O-succinyl-L-homoserine: step 1/1.</text>
</comment>
<evidence type="ECO:0000313" key="9">
    <source>
        <dbReference type="EMBL" id="GBG32106.1"/>
    </source>
</evidence>
<sequence length="405" mass="43746">MQRPNVDANGGAGTWDDKEYGLSTDVVHGTVVPDAATGAILTPIFQSTTFVQDSVDQYLAKGYSYSRTGNPTVRALEHKVAFLEKGAGAACFSTGMAATVSVMTGFLKQGDHCVLTNVSYGGTNRVTRKMFQDLGISFSYVDFTDPANVEAAIQDNTKLVFSETPSNPLMTLTDLQAVSDICKSKGVLHVCDATFATPIIMRPLDFGCDLAIQSLTKFYDGHNMTVGGAVISSTPELDERVHFMQNMHGNIMAPQTAFLVLQTLKTMEVRVLRQSATAAKVAEFLEKHPKVDVVRYPGLASHPQKELADRQHRNGVHGSMLWCELKGGFDAGKGLMDTVQRPWSLCENLGSCESNLTHAASMTHGNVAREERLSVGLTDGLVRLSIGLEDPDDLIAALGKALDKL</sequence>
<dbReference type="InterPro" id="IPR015421">
    <property type="entry name" value="PyrdxlP-dep_Trfase_major"/>
</dbReference>
<dbReference type="Proteomes" id="UP000241890">
    <property type="component" value="Unassembled WGS sequence"/>
</dbReference>
<comment type="similarity">
    <text evidence="8">Belongs to the trans-sulfuration enzymes family.</text>
</comment>
<name>A0A2R5GMJ7_9STRA</name>
<dbReference type="PANTHER" id="PTHR11808">
    <property type="entry name" value="TRANS-SULFURATION ENZYME FAMILY MEMBER"/>
    <property type="match status" value="1"/>
</dbReference>
<evidence type="ECO:0000256" key="7">
    <source>
        <dbReference type="PIRSR" id="PIRSR001434-2"/>
    </source>
</evidence>
<evidence type="ECO:0000256" key="1">
    <source>
        <dbReference type="ARBA" id="ARBA00001933"/>
    </source>
</evidence>
<dbReference type="GO" id="GO:0030170">
    <property type="term" value="F:pyridoxal phosphate binding"/>
    <property type="evidence" value="ECO:0007669"/>
    <property type="project" value="InterPro"/>
</dbReference>
<dbReference type="PIRSF" id="PIRSF001434">
    <property type="entry name" value="CGS"/>
    <property type="match status" value="1"/>
</dbReference>
<dbReference type="InterPro" id="IPR015422">
    <property type="entry name" value="PyrdxlP-dep_Trfase_small"/>
</dbReference>
<proteinExistence type="inferred from homology"/>
<evidence type="ECO:0000256" key="3">
    <source>
        <dbReference type="ARBA" id="ARBA00060510"/>
    </source>
</evidence>
<evidence type="ECO:0000313" key="10">
    <source>
        <dbReference type="Proteomes" id="UP000241890"/>
    </source>
</evidence>
<evidence type="ECO:0000256" key="6">
    <source>
        <dbReference type="ARBA" id="ARBA00093596"/>
    </source>
</evidence>
<dbReference type="GO" id="GO:0016846">
    <property type="term" value="F:carbon-sulfur lyase activity"/>
    <property type="evidence" value="ECO:0007669"/>
    <property type="project" value="TreeGrafter"/>
</dbReference>
<dbReference type="GO" id="GO:0009086">
    <property type="term" value="P:methionine biosynthetic process"/>
    <property type="evidence" value="ECO:0007669"/>
    <property type="project" value="UniProtKB-ARBA"/>
</dbReference>